<name>A0A9D1WG70_9FIRM</name>
<dbReference type="EMBL" id="DXEX01000072">
    <property type="protein sequence ID" value="HIX58670.1"/>
    <property type="molecule type" value="Genomic_DNA"/>
</dbReference>
<dbReference type="CDD" id="cd02651">
    <property type="entry name" value="nuc_hydro_IU_UC_XIUA"/>
    <property type="match status" value="1"/>
</dbReference>
<dbReference type="GO" id="GO:0005829">
    <property type="term" value="C:cytosol"/>
    <property type="evidence" value="ECO:0007669"/>
    <property type="project" value="TreeGrafter"/>
</dbReference>
<protein>
    <submittedName>
        <fullName evidence="4">Nucleoside hydrolase</fullName>
    </submittedName>
</protein>
<dbReference type="PROSITE" id="PS01247">
    <property type="entry name" value="IUNH"/>
    <property type="match status" value="1"/>
</dbReference>
<proteinExistence type="predicted"/>
<dbReference type="GO" id="GO:0045437">
    <property type="term" value="F:uridine nucleosidase activity"/>
    <property type="evidence" value="ECO:0007669"/>
    <property type="project" value="UniProtKB-ARBA"/>
</dbReference>
<keyword evidence="1 4" id="KW-0378">Hydrolase</keyword>
<dbReference type="GO" id="GO:0008477">
    <property type="term" value="F:purine nucleosidase activity"/>
    <property type="evidence" value="ECO:0007669"/>
    <property type="project" value="TreeGrafter"/>
</dbReference>
<dbReference type="Proteomes" id="UP000886817">
    <property type="component" value="Unassembled WGS sequence"/>
</dbReference>
<reference evidence="4" key="1">
    <citation type="journal article" date="2021" name="PeerJ">
        <title>Extensive microbial diversity within the chicken gut microbiome revealed by metagenomics and culture.</title>
        <authorList>
            <person name="Gilroy R."/>
            <person name="Ravi A."/>
            <person name="Getino M."/>
            <person name="Pursley I."/>
            <person name="Horton D.L."/>
            <person name="Alikhan N.F."/>
            <person name="Baker D."/>
            <person name="Gharbi K."/>
            <person name="Hall N."/>
            <person name="Watson M."/>
            <person name="Adriaenssens E.M."/>
            <person name="Foster-Nyarko E."/>
            <person name="Jarju S."/>
            <person name="Secka A."/>
            <person name="Antonio M."/>
            <person name="Oren A."/>
            <person name="Chaudhuri R.R."/>
            <person name="La Ragione R."/>
            <person name="Hildebrand F."/>
            <person name="Pallen M.J."/>
        </authorList>
    </citation>
    <scope>NUCLEOTIDE SEQUENCE</scope>
    <source>
        <strain evidence="4">ChiSjej1B19-8411</strain>
    </source>
</reference>
<dbReference type="InterPro" id="IPR001910">
    <property type="entry name" value="Inosine/uridine_hydrolase_dom"/>
</dbReference>
<dbReference type="InterPro" id="IPR023186">
    <property type="entry name" value="IUNH"/>
</dbReference>
<dbReference type="InterPro" id="IPR036452">
    <property type="entry name" value="Ribo_hydro-like"/>
</dbReference>
<evidence type="ECO:0000256" key="1">
    <source>
        <dbReference type="ARBA" id="ARBA00022801"/>
    </source>
</evidence>
<sequence>MRKIWIDCDPGVDDAVALSYLAANQEQFAILGVSTVAGNQTIEKVTANALALTEFLNLDVPVVQGAEEPLVADLGTGAGVHGETGLGRHALPKSGRKPVSSSFSDYIAEMTAEWPKEERMTLVALGPLTNLAMLIKSKPQIRDRIEEIIFMGGAAWGGNVTASAEFNIYTDPEAAKIVLDAGIPAVMCGLDVTMKCGFTRRQISKLCQIGGRVSGLCGEWIAEFLSSPVYEVQPVLPVHDVVPIMYLLHPEIFGGEKLPVDVDCSMGLSRGRTICDRRYLLDEEELHVKVLLKADGNAFQEYLIESLYEMDAESN</sequence>
<evidence type="ECO:0000256" key="2">
    <source>
        <dbReference type="ARBA" id="ARBA00023295"/>
    </source>
</evidence>
<evidence type="ECO:0000313" key="4">
    <source>
        <dbReference type="EMBL" id="HIX58670.1"/>
    </source>
</evidence>
<keyword evidence="2" id="KW-0326">Glycosidase</keyword>
<dbReference type="PANTHER" id="PTHR12304:SF4">
    <property type="entry name" value="URIDINE NUCLEOSIDASE"/>
    <property type="match status" value="1"/>
</dbReference>
<dbReference type="Gene3D" id="3.90.245.10">
    <property type="entry name" value="Ribonucleoside hydrolase-like"/>
    <property type="match status" value="1"/>
</dbReference>
<evidence type="ECO:0000259" key="3">
    <source>
        <dbReference type="Pfam" id="PF01156"/>
    </source>
</evidence>
<dbReference type="InterPro" id="IPR015910">
    <property type="entry name" value="I/U_nuclsd_hydro_CS"/>
</dbReference>
<dbReference type="Pfam" id="PF01156">
    <property type="entry name" value="IU_nuc_hydro"/>
    <property type="match status" value="1"/>
</dbReference>
<comment type="caution">
    <text evidence="4">The sequence shown here is derived from an EMBL/GenBank/DDBJ whole genome shotgun (WGS) entry which is preliminary data.</text>
</comment>
<feature type="domain" description="Inosine/uridine-preferring nucleoside hydrolase" evidence="3">
    <location>
        <begin position="4"/>
        <end position="300"/>
    </location>
</feature>
<dbReference type="PANTHER" id="PTHR12304">
    <property type="entry name" value="INOSINE-URIDINE PREFERRING NUCLEOSIDE HYDROLASE"/>
    <property type="match status" value="1"/>
</dbReference>
<gene>
    <name evidence="4" type="ORF">IAA45_03015</name>
</gene>
<dbReference type="SUPFAM" id="SSF53590">
    <property type="entry name" value="Nucleoside hydrolase"/>
    <property type="match status" value="1"/>
</dbReference>
<dbReference type="GO" id="GO:0006152">
    <property type="term" value="P:purine nucleoside catabolic process"/>
    <property type="evidence" value="ECO:0007669"/>
    <property type="project" value="TreeGrafter"/>
</dbReference>
<organism evidence="4 5">
    <name type="scientific">Candidatus Blautia gallistercoris</name>
    <dbReference type="NCBI Taxonomy" id="2838490"/>
    <lineage>
        <taxon>Bacteria</taxon>
        <taxon>Bacillati</taxon>
        <taxon>Bacillota</taxon>
        <taxon>Clostridia</taxon>
        <taxon>Lachnospirales</taxon>
        <taxon>Lachnospiraceae</taxon>
        <taxon>Blautia</taxon>
    </lineage>
</organism>
<reference evidence="4" key="2">
    <citation type="submission" date="2021-04" db="EMBL/GenBank/DDBJ databases">
        <authorList>
            <person name="Gilroy R."/>
        </authorList>
    </citation>
    <scope>NUCLEOTIDE SEQUENCE</scope>
    <source>
        <strain evidence="4">ChiSjej1B19-8411</strain>
    </source>
</reference>
<evidence type="ECO:0000313" key="5">
    <source>
        <dbReference type="Proteomes" id="UP000886817"/>
    </source>
</evidence>
<accession>A0A9D1WG70</accession>
<dbReference type="AlphaFoldDB" id="A0A9D1WG70"/>